<feature type="region of interest" description="Disordered" evidence="1">
    <location>
        <begin position="1"/>
        <end position="23"/>
    </location>
</feature>
<accession>A0A9I9EIC1</accession>
<evidence type="ECO:0000256" key="1">
    <source>
        <dbReference type="SAM" id="MobiDB-lite"/>
    </source>
</evidence>
<reference evidence="2" key="1">
    <citation type="submission" date="2023-03" db="UniProtKB">
        <authorList>
            <consortium name="EnsemblPlants"/>
        </authorList>
    </citation>
    <scope>IDENTIFICATION</scope>
</reference>
<sequence>MFRMLNDLQAPIKQEEETEEGFLEDEMSRNIGVDIDEDITNIFQDLLNETHNALYLDCSEFSSFNFLVKL</sequence>
<dbReference type="Gramene" id="MELO3C034136.2.1">
    <property type="protein sequence ID" value="MELO3C034136.2.1"/>
    <property type="gene ID" value="MELO3C034136.2"/>
</dbReference>
<protein>
    <submittedName>
        <fullName evidence="2">Uncharacterized protein</fullName>
    </submittedName>
</protein>
<name>A0A9I9EIC1_CUCME</name>
<dbReference type="EnsemblPlants" id="MELO3C034136.2.1">
    <property type="protein sequence ID" value="MELO3C034136.2.1"/>
    <property type="gene ID" value="MELO3C034136.2"/>
</dbReference>
<organism evidence="2">
    <name type="scientific">Cucumis melo</name>
    <name type="common">Muskmelon</name>
    <dbReference type="NCBI Taxonomy" id="3656"/>
    <lineage>
        <taxon>Eukaryota</taxon>
        <taxon>Viridiplantae</taxon>
        <taxon>Streptophyta</taxon>
        <taxon>Embryophyta</taxon>
        <taxon>Tracheophyta</taxon>
        <taxon>Spermatophyta</taxon>
        <taxon>Magnoliopsida</taxon>
        <taxon>eudicotyledons</taxon>
        <taxon>Gunneridae</taxon>
        <taxon>Pentapetalae</taxon>
        <taxon>rosids</taxon>
        <taxon>fabids</taxon>
        <taxon>Cucurbitales</taxon>
        <taxon>Cucurbitaceae</taxon>
        <taxon>Benincaseae</taxon>
        <taxon>Cucumis</taxon>
    </lineage>
</organism>
<dbReference type="AlphaFoldDB" id="A0A9I9EIC1"/>
<proteinExistence type="predicted"/>
<evidence type="ECO:0000313" key="2">
    <source>
        <dbReference type="EnsemblPlants" id="MELO3C034136.2.1"/>
    </source>
</evidence>